<dbReference type="Pfam" id="PF07386">
    <property type="entry name" value="DUF1499"/>
    <property type="match status" value="1"/>
</dbReference>
<dbReference type="Proteomes" id="UP000248916">
    <property type="component" value="Unassembled WGS sequence"/>
</dbReference>
<comment type="caution">
    <text evidence="1">The sequence shown here is derived from an EMBL/GenBank/DDBJ whole genome shotgun (WGS) entry which is preliminary data.</text>
</comment>
<dbReference type="AlphaFoldDB" id="A0A2W7ND13"/>
<name>A0A2W7ND13_9RHOB</name>
<evidence type="ECO:0000313" key="1">
    <source>
        <dbReference type="EMBL" id="PZX17513.1"/>
    </source>
</evidence>
<gene>
    <name evidence="1" type="ORF">LX81_01236</name>
</gene>
<proteinExistence type="predicted"/>
<keyword evidence="2" id="KW-1185">Reference proteome</keyword>
<reference evidence="1 2" key="1">
    <citation type="submission" date="2018-06" db="EMBL/GenBank/DDBJ databases">
        <title>Genomic Encyclopedia of Archaeal and Bacterial Type Strains, Phase II (KMG-II): from individual species to whole genera.</title>
        <authorList>
            <person name="Goeker M."/>
        </authorList>
    </citation>
    <scope>NUCLEOTIDE SEQUENCE [LARGE SCALE GENOMIC DNA]</scope>
    <source>
        <strain evidence="1 2">DSM 22009</strain>
    </source>
</reference>
<dbReference type="InterPro" id="IPR010865">
    <property type="entry name" value="DUF1499"/>
</dbReference>
<dbReference type="OrthoDB" id="8479024at2"/>
<protein>
    <submittedName>
        <fullName evidence="1">Uncharacterized protein (DUF1499 family)</fullName>
    </submittedName>
</protein>
<sequence>MRMSISIALAVLVGFAAAGGSVAFWARSLALPVDRYHVSGPSKPSGDHPFTGGFHAVRDIDADPGAFDRLVEVADAAPRTERLAGSPGAGHVSFVTRSRVFGFPDITNIWRDGDLLQIRGHLVVGKSDMGVNERRIRGWLDAAGIG</sequence>
<organism evidence="1 2">
    <name type="scientific">Palleronia aestuarii</name>
    <dbReference type="NCBI Taxonomy" id="568105"/>
    <lineage>
        <taxon>Bacteria</taxon>
        <taxon>Pseudomonadati</taxon>
        <taxon>Pseudomonadota</taxon>
        <taxon>Alphaproteobacteria</taxon>
        <taxon>Rhodobacterales</taxon>
        <taxon>Roseobacteraceae</taxon>
        <taxon>Palleronia</taxon>
    </lineage>
</organism>
<dbReference type="EMBL" id="QKZL01000004">
    <property type="protein sequence ID" value="PZX17513.1"/>
    <property type="molecule type" value="Genomic_DNA"/>
</dbReference>
<accession>A0A2W7ND13</accession>
<evidence type="ECO:0000313" key="2">
    <source>
        <dbReference type="Proteomes" id="UP000248916"/>
    </source>
</evidence>